<dbReference type="PROSITE" id="PS50012">
    <property type="entry name" value="RCC1_3"/>
    <property type="match status" value="1"/>
</dbReference>
<evidence type="ECO:0000313" key="2">
    <source>
        <dbReference type="Proteomes" id="UP000240903"/>
    </source>
</evidence>
<dbReference type="InterPro" id="IPR000408">
    <property type="entry name" value="Reg_chr_condens"/>
</dbReference>
<dbReference type="InterPro" id="IPR051553">
    <property type="entry name" value="Ran_GTPase-activating"/>
</dbReference>
<organism evidence="1 2">
    <name type="scientific">Pseudomonas phage Littlefix</name>
    <dbReference type="NCBI Taxonomy" id="2079289"/>
    <lineage>
        <taxon>Viruses</taxon>
        <taxon>Duplodnaviria</taxon>
        <taxon>Heunggongvirae</taxon>
        <taxon>Uroviricota</taxon>
        <taxon>Caudoviricetes</taxon>
        <taxon>Schitoviridae</taxon>
        <taxon>Littlefixvirus</taxon>
        <taxon>Littlefixvirus littlefix</taxon>
    </lineage>
</organism>
<dbReference type="EMBL" id="MG775260">
    <property type="protein sequence ID" value="AUV61903.1"/>
    <property type="molecule type" value="Genomic_DNA"/>
</dbReference>
<proteinExistence type="predicted"/>
<accession>A0A2K9VHT9</accession>
<reference evidence="2" key="1">
    <citation type="submission" date="2018-01" db="EMBL/GenBank/DDBJ databases">
        <title>Pseudomonas phages infecting Pseudomonas sp. isolated from Prunus avium.</title>
        <authorList>
            <person name="Colberg O."/>
            <person name="Carstens A.B."/>
            <person name="Kot W."/>
            <person name="Hansen L.H."/>
        </authorList>
    </citation>
    <scope>NUCLEOTIDE SEQUENCE [LARGE SCALE GENOMIC DNA]</scope>
</reference>
<evidence type="ECO:0008006" key="3">
    <source>
        <dbReference type="Google" id="ProtNLM"/>
    </source>
</evidence>
<dbReference type="Proteomes" id="UP000240903">
    <property type="component" value="Segment"/>
</dbReference>
<sequence length="1365" mass="141362">MTTRVEFEFYDPDGAAYTNKPFVIKLANAGFIEEQDGVVLPDTIYAVTDEFGKAIVEIMPTSTPYFVHVPSDEISYNDCCVPDLARFKFYVPVTNELVKAQDLFIQVPPSTTAYDEEAIRLITEAKVAAVNAATQAKESADRAELAATTIEGDADDAREAAISAKADAKIASDAAALAQGAIDESAASALAAQEAAAQALANKEATDLAVVTTSQNAESATASEESATTASHTASEKAAIAVTAANATAADAASALDSKNAAKTSQDAAKASEDITVAAAQTAVAAKDQVVEDAANAHNDAIAAGLSKDAAASSELAATTAANQTALDRTAVSQAAAQVATDAGQVALDRAASEQAATEAKAARDEAVDAASAITGALIEYGSIDLSSNTYPPKPNNAGFWKVTVGGVVDGIDYGVGDTLVYSKTEDQFYKIDNTESVSSVNGETGVVVLTKASIGLPLVDNTPDNAKPVSGPQATAIASKEPVIAAGTELQYLNGLKQWVSIYASVRAASLTGFVTDTATAVTALDTVLVALGKLQAQITSSAADINNRAMKGANSDITSLSGLTTPLSIAQGGNGALVGESKASANDPLNNGKYTTSGTWTGSVFPGADSRNQGYLQHDNWTATDYAFQSWISIDPEVTRRQRFKTAGVWGEWVEIKSGGGAGMAVGTTYPWTVSRATIPAGSVPRDGQLLDRATWPDLWALYSTVAIDDSVWLAAPYDKRGLPSKGNGTTTFRMPDTNGKAADGFTISAMTLRGDGRNSAGSAGLHQTDQFQGFRLEHSLKPNYMLQGLNSGYPGASNSASLFGAYFQQVGINYFSLPKFSADGANGTPRFGAETRGSNETVIWCTHGAAKEVNTGSVDVTALATTVVQHTADIAKLQQRKVTQLLGAGHGVLNFLVNGSVYSIMGLPTTYATTGAARGFQAGNTNASSWRFGLPGCSKVPIPDGSPVVKIGGNGICNFALCANGNLYSWGNQSGGQFGIGNTTAQGVPVLSNTAVLDAYSHITNSSLSTGETRFFIKKADGIYSAGNNQYGAAGVGSTAQVLNWTLCFPVATGTVKNLWNLGALYGCTFLQTTDNRLFACGYNLQGQLGTGDAANKLNFVDVTTNWGGSAAVAEITEITGGYGFQSTSVNSRGCTVVFAANKWVRTSGSNEYGQVGKGSAGDVTTPFNVPLVSLPKDCVVAGDGPCNVFVVGQDDKLYVWGHNGQGQDGTGTAGNKFAPTAVPAFSAGGVDRMLNRGFSRNTYAYGHSSFVKMKPVNGSIAVWSIGRSGLGQTCTGNLTDATVPVRTMLPGLDLDGSPFDPELLGQLNTEASEAGGATFVCVSAKGTVVAWGNNSQKGLFETPSAGVYENTAQLFAMPWNQ</sequence>
<protein>
    <recommendedName>
        <fullName evidence="3">Tail fiber protein</fullName>
    </recommendedName>
</protein>
<dbReference type="PRINTS" id="PR00633">
    <property type="entry name" value="RCCNDNSATION"/>
</dbReference>
<name>A0A2K9VHT9_9CAUD</name>
<dbReference type="PANTHER" id="PTHR45982">
    <property type="entry name" value="REGULATOR OF CHROMOSOME CONDENSATION"/>
    <property type="match status" value="1"/>
</dbReference>
<dbReference type="SUPFAM" id="SSF50985">
    <property type="entry name" value="RCC1/BLIP-II"/>
    <property type="match status" value="2"/>
</dbReference>
<dbReference type="InterPro" id="IPR009091">
    <property type="entry name" value="RCC1/BLIP-II"/>
</dbReference>
<dbReference type="Gene3D" id="2.130.10.30">
    <property type="entry name" value="Regulator of chromosome condensation 1/beta-lactamase-inhibitor protein II"/>
    <property type="match status" value="2"/>
</dbReference>
<evidence type="ECO:0000313" key="1">
    <source>
        <dbReference type="EMBL" id="AUV61903.1"/>
    </source>
</evidence>
<keyword evidence="2" id="KW-1185">Reference proteome</keyword>
<dbReference type="PANTHER" id="PTHR45982:SF1">
    <property type="entry name" value="REGULATOR OF CHROMOSOME CONDENSATION"/>
    <property type="match status" value="1"/>
</dbReference>
<gene>
    <name evidence="1" type="ORF">PsPhLittlefix_gp88</name>
</gene>